<dbReference type="Proteomes" id="UP000502498">
    <property type="component" value="Chromosome"/>
</dbReference>
<dbReference type="InterPro" id="IPR036390">
    <property type="entry name" value="WH_DNA-bd_sf"/>
</dbReference>
<dbReference type="PANTHER" id="PTHR33154">
    <property type="entry name" value="TRANSCRIPTIONAL REGULATOR, ARSR FAMILY"/>
    <property type="match status" value="1"/>
</dbReference>
<dbReference type="PRINTS" id="PR00778">
    <property type="entry name" value="HTHARSR"/>
</dbReference>
<dbReference type="PANTHER" id="PTHR33154:SF33">
    <property type="entry name" value="TRANSCRIPTIONAL REPRESSOR SDPR"/>
    <property type="match status" value="1"/>
</dbReference>
<evidence type="ECO:0000256" key="3">
    <source>
        <dbReference type="ARBA" id="ARBA00023163"/>
    </source>
</evidence>
<dbReference type="SUPFAM" id="SSF46785">
    <property type="entry name" value="Winged helix' DNA-binding domain"/>
    <property type="match status" value="1"/>
</dbReference>
<dbReference type="AlphaFoldDB" id="A0A7D4PPQ1"/>
<dbReference type="InterPro" id="IPR036388">
    <property type="entry name" value="WH-like_DNA-bd_sf"/>
</dbReference>
<dbReference type="InterPro" id="IPR001845">
    <property type="entry name" value="HTH_ArsR_DNA-bd_dom"/>
</dbReference>
<dbReference type="EMBL" id="CP054038">
    <property type="protein sequence ID" value="QKJ21115.1"/>
    <property type="molecule type" value="Genomic_DNA"/>
</dbReference>
<evidence type="ECO:0000313" key="7">
    <source>
        <dbReference type="Proteomes" id="UP000502498"/>
    </source>
</evidence>
<feature type="compositionally biased region" description="Basic residues" evidence="4">
    <location>
        <begin position="123"/>
        <end position="138"/>
    </location>
</feature>
<dbReference type="InterPro" id="IPR051081">
    <property type="entry name" value="HTH_MetalResp_TranReg"/>
</dbReference>
<organism evidence="6 7">
    <name type="scientific">Microbacterium hominis</name>
    <dbReference type="NCBI Taxonomy" id="162426"/>
    <lineage>
        <taxon>Bacteria</taxon>
        <taxon>Bacillati</taxon>
        <taxon>Actinomycetota</taxon>
        <taxon>Actinomycetes</taxon>
        <taxon>Micrococcales</taxon>
        <taxon>Microbacteriaceae</taxon>
        <taxon>Microbacterium</taxon>
    </lineage>
</organism>
<evidence type="ECO:0000256" key="4">
    <source>
        <dbReference type="SAM" id="MobiDB-lite"/>
    </source>
</evidence>
<feature type="region of interest" description="Disordered" evidence="4">
    <location>
        <begin position="92"/>
        <end position="167"/>
    </location>
</feature>
<evidence type="ECO:0000313" key="6">
    <source>
        <dbReference type="EMBL" id="QKJ21115.1"/>
    </source>
</evidence>
<dbReference type="NCBIfam" id="NF033788">
    <property type="entry name" value="HTH_metalloreg"/>
    <property type="match status" value="1"/>
</dbReference>
<accession>A0A7D4PPQ1</accession>
<dbReference type="CDD" id="cd00090">
    <property type="entry name" value="HTH_ARSR"/>
    <property type="match status" value="1"/>
</dbReference>
<dbReference type="Gene3D" id="1.10.10.10">
    <property type="entry name" value="Winged helix-like DNA-binding domain superfamily/Winged helix DNA-binding domain"/>
    <property type="match status" value="1"/>
</dbReference>
<reference evidence="6 7" key="1">
    <citation type="submission" date="2020-05" db="EMBL/GenBank/DDBJ databases">
        <title>Strain PA2F3 complete genome.</title>
        <authorList>
            <person name="Kim Y.-S."/>
            <person name="Kim S.-J."/>
            <person name="Jung H.-k."/>
            <person name="Kim S.-E."/>
            <person name="Kim K.-H."/>
        </authorList>
    </citation>
    <scope>NUCLEOTIDE SEQUENCE [LARGE SCALE GENOMIC DNA]</scope>
    <source>
        <strain evidence="6 7">PA2F3</strain>
    </source>
</reference>
<dbReference type="Pfam" id="PF12840">
    <property type="entry name" value="HTH_20"/>
    <property type="match status" value="1"/>
</dbReference>
<dbReference type="PROSITE" id="PS50987">
    <property type="entry name" value="HTH_ARSR_2"/>
    <property type="match status" value="1"/>
</dbReference>
<proteinExistence type="predicted"/>
<keyword evidence="2" id="KW-0238">DNA-binding</keyword>
<evidence type="ECO:0000256" key="1">
    <source>
        <dbReference type="ARBA" id="ARBA00023015"/>
    </source>
</evidence>
<evidence type="ECO:0000256" key="2">
    <source>
        <dbReference type="ARBA" id="ARBA00023125"/>
    </source>
</evidence>
<keyword evidence="3" id="KW-0804">Transcription</keyword>
<dbReference type="GO" id="GO:0003700">
    <property type="term" value="F:DNA-binding transcription factor activity"/>
    <property type="evidence" value="ECO:0007669"/>
    <property type="project" value="InterPro"/>
</dbReference>
<feature type="domain" description="HTH arsR-type" evidence="5">
    <location>
        <begin position="1"/>
        <end position="90"/>
    </location>
</feature>
<keyword evidence="1" id="KW-0805">Transcription regulation</keyword>
<name>A0A7D4PPQ1_9MICO</name>
<dbReference type="InterPro" id="IPR011991">
    <property type="entry name" value="ArsR-like_HTH"/>
</dbReference>
<protein>
    <submittedName>
        <fullName evidence="6">Winged helix-turn-helix transcriptional regulator</fullName>
    </submittedName>
</protein>
<gene>
    <name evidence="6" type="ORF">HQM25_06095</name>
</gene>
<sequence>MHPFAAMADPVRRRIVDLLASGEHTAGEVAEAIGFEFRISRTAVSKHLRLLRDAGIITVRADLQWRWYRLADEGVDLLEAEVSLLREKVRRQVGWNPGTRRDNDPLAHPPIGYRGPWPPPPPPRRKGPGRRPRPGRRGRQTEPPIAADPERGWFRPTWVDDPPNLEG</sequence>
<dbReference type="SMART" id="SM00418">
    <property type="entry name" value="HTH_ARSR"/>
    <property type="match status" value="1"/>
</dbReference>
<evidence type="ECO:0000259" key="5">
    <source>
        <dbReference type="PROSITE" id="PS50987"/>
    </source>
</evidence>
<dbReference type="GO" id="GO:0003677">
    <property type="term" value="F:DNA binding"/>
    <property type="evidence" value="ECO:0007669"/>
    <property type="project" value="UniProtKB-KW"/>
</dbReference>